<organism evidence="3 4">
    <name type="scientific">Paenibacillus mangrovi</name>
    <dbReference type="NCBI Taxonomy" id="2931978"/>
    <lineage>
        <taxon>Bacteria</taxon>
        <taxon>Bacillati</taxon>
        <taxon>Bacillota</taxon>
        <taxon>Bacilli</taxon>
        <taxon>Bacillales</taxon>
        <taxon>Paenibacillaceae</taxon>
        <taxon>Paenibacillus</taxon>
    </lineage>
</organism>
<dbReference type="Proteomes" id="UP001139347">
    <property type="component" value="Unassembled WGS sequence"/>
</dbReference>
<reference evidence="3" key="1">
    <citation type="submission" date="2022-04" db="EMBL/GenBank/DDBJ databases">
        <title>Paenibacillus mangrovi sp. nov., a novel endophytic bacterium isolated from bark of Kandelia candel.</title>
        <authorList>
            <person name="Tuo L."/>
        </authorList>
    </citation>
    <scope>NUCLEOTIDE SEQUENCE</scope>
    <source>
        <strain evidence="3">KQZ6P-2</strain>
    </source>
</reference>
<feature type="domain" description="DUF5704" evidence="2">
    <location>
        <begin position="340"/>
        <end position="519"/>
    </location>
</feature>
<feature type="region of interest" description="Disordered" evidence="1">
    <location>
        <begin position="293"/>
        <end position="314"/>
    </location>
</feature>
<sequence length="1101" mass="123478">MKPLQLLCIKGWKILLSLIVILTSIPFYISAPKAEAASEITPLKYHKESNYRYFVGMFYYEMWRNSAGEWVPDKVGPNMGKYGDATNTYRFQFPGRKIKKVETPQIYVHTPDNDIYFSDSRDDDYFIYRDSVSVGGINNQIKPISTTGVGTDTATIPVTVTMLLNAPKPKDITEESGGNFDPNVKGVRIYQPILFKIELATQLNVKYYTTDGKSLNDIFTPRVNEEMIVGKDYSFTPPTHNDYEFVGFKKSTTDEPPSGAIQPGNPYSFKYDGSFEKYTLFMYYKKKNGDECPPGQTCGPPPPNPPSCTTPAPAQSVHGELLDPNVSAVIKADNRGSEKFDVLQGISTSESLYGNVKTKEYLYKNTFTQMKGVCTYEVKVKKTYNLEWDPGKTVPDADGKGTHEEPDPQHDTEEKEYTYTVERPYSFWKIDNLEVYDIHHATLGNYAWDTVTINPAGYTSPVYTSAQDGNFYPPDQPGEQTAPSETRSGGKTRPDVPDEQGAFKGLAEQAVAKVEVENDSLIFNSQKIMNSQRSQENGPTPVQIPQPQMINDNVLYSPGHVISTSKTNKSNQPSTGEIFYNLMSGNINGGANKTFAINGINPITVHTPVVIYASISDDQAHNQKTTPAASRDATILDRPFTIYMPTSGQHRNIPGYGNRDYAKYVRDKQVRFPFDVYTADKSKFIPKNTWVSIPVMQTSFTFFLPVWVDEGFYDVEFRTIAENAPANFTTESQANLDLANHVATDVVPVDVIGRLYDFHITDIADYNWEKVFRTQSGSANPTGISYWVGQKMIDGDPRGNNAIFTLPIRPGSNPLQGYKNVSVKMGYHFKFDFKTKGNMFGSLDGIRITPSFYYVSKDGKAVNAKGETRVPVDLYYNTSNNNFVKVGSAQDQVQRYVILNDRLRNVPTVELSDTASYKFGHGGQAGGTSKNQYIQNYLNVFTKQKTPVGSYSLLILPEQLRTFLRLQDSIPASVDPERANVSIQKWYGEYSLPAEPFVVAAGMNVAEYGRTHGGLDSKSPIFLKNGYIVVNFNIESIQQGDLKKPHLQYIYAPLMNQWAMEGFKRNIQDAYGNRFTLMDGDVVFYNADQSSRDDFSSQVPH</sequence>
<feature type="compositionally biased region" description="Basic and acidic residues" evidence="1">
    <location>
        <begin position="395"/>
        <end position="417"/>
    </location>
</feature>
<protein>
    <submittedName>
        <fullName evidence="3">DUF5704 domain-containing protein</fullName>
    </submittedName>
</protein>
<dbReference type="EMBL" id="JALIRP010000006">
    <property type="protein sequence ID" value="MCJ8013403.1"/>
    <property type="molecule type" value="Genomic_DNA"/>
</dbReference>
<name>A0A9X1WQX3_9BACL</name>
<proteinExistence type="predicted"/>
<evidence type="ECO:0000313" key="4">
    <source>
        <dbReference type="Proteomes" id="UP001139347"/>
    </source>
</evidence>
<feature type="region of interest" description="Disordered" evidence="1">
    <location>
        <begin position="464"/>
        <end position="500"/>
    </location>
</feature>
<gene>
    <name evidence="3" type="ORF">MUG84_16875</name>
</gene>
<evidence type="ECO:0000313" key="3">
    <source>
        <dbReference type="EMBL" id="MCJ8013403.1"/>
    </source>
</evidence>
<comment type="caution">
    <text evidence="3">The sequence shown here is derived from an EMBL/GenBank/DDBJ whole genome shotgun (WGS) entry which is preliminary data.</text>
</comment>
<dbReference type="InterPro" id="IPR043759">
    <property type="entry name" value="DUF5704"/>
</dbReference>
<evidence type="ECO:0000256" key="1">
    <source>
        <dbReference type="SAM" id="MobiDB-lite"/>
    </source>
</evidence>
<evidence type="ECO:0000259" key="2">
    <source>
        <dbReference type="Pfam" id="PF18964"/>
    </source>
</evidence>
<dbReference type="Pfam" id="PF18964">
    <property type="entry name" value="DUF5704"/>
    <property type="match status" value="1"/>
</dbReference>
<accession>A0A9X1WQX3</accession>
<feature type="compositionally biased region" description="Polar residues" evidence="1">
    <location>
        <begin position="478"/>
        <end position="489"/>
    </location>
</feature>
<feature type="region of interest" description="Disordered" evidence="1">
    <location>
        <begin position="388"/>
        <end position="418"/>
    </location>
</feature>
<dbReference type="RefSeq" id="WP_244726744.1">
    <property type="nucleotide sequence ID" value="NZ_JALIRP010000006.1"/>
</dbReference>
<dbReference type="AlphaFoldDB" id="A0A9X1WQX3"/>
<keyword evidence="4" id="KW-1185">Reference proteome</keyword>
<feature type="compositionally biased region" description="Pro residues" evidence="1">
    <location>
        <begin position="299"/>
        <end position="308"/>
    </location>
</feature>